<dbReference type="RefSeq" id="WP_226973571.1">
    <property type="nucleotide sequence ID" value="NZ_JAJBNC010000320.1"/>
</dbReference>
<feature type="non-terminal residue" evidence="5">
    <location>
        <position position="1"/>
    </location>
</feature>
<dbReference type="PANTHER" id="PTHR43743:SF1">
    <property type="entry name" value="POTASSIUM-TRANSPORTING ATPASE ATP-BINDING SUBUNIT"/>
    <property type="match status" value="1"/>
</dbReference>
<evidence type="ECO:0000256" key="1">
    <source>
        <dbReference type="ARBA" id="ARBA00004370"/>
    </source>
</evidence>
<keyword evidence="3" id="KW-1133">Transmembrane helix</keyword>
<dbReference type="GO" id="GO:0016020">
    <property type="term" value="C:membrane"/>
    <property type="evidence" value="ECO:0007669"/>
    <property type="project" value="UniProtKB-SubCell"/>
</dbReference>
<dbReference type="PANTHER" id="PTHR43743">
    <property type="entry name" value="POTASSIUM-TRANSPORTING ATPASE ATP-BINDING SUBUNIT"/>
    <property type="match status" value="1"/>
</dbReference>
<dbReference type="InterPro" id="IPR001757">
    <property type="entry name" value="P_typ_ATPase"/>
</dbReference>
<keyword evidence="2" id="KW-0812">Transmembrane</keyword>
<keyword evidence="4" id="KW-0472">Membrane</keyword>
<dbReference type="InterPro" id="IPR023214">
    <property type="entry name" value="HAD_sf"/>
</dbReference>
<dbReference type="AlphaFoldDB" id="A0AAJ1B2M1"/>
<dbReference type="InterPro" id="IPR023299">
    <property type="entry name" value="ATPase_P-typ_cyto_dom_N"/>
</dbReference>
<proteinExistence type="predicted"/>
<dbReference type="GO" id="GO:0016887">
    <property type="term" value="F:ATP hydrolysis activity"/>
    <property type="evidence" value="ECO:0007669"/>
    <property type="project" value="InterPro"/>
</dbReference>
<dbReference type="InterPro" id="IPR006391">
    <property type="entry name" value="P-type_ATPase_bsu_IA"/>
</dbReference>
<dbReference type="InterPro" id="IPR036412">
    <property type="entry name" value="HAD-like_sf"/>
</dbReference>
<comment type="caution">
    <text evidence="5">The sequence shown here is derived from an EMBL/GenBank/DDBJ whole genome shotgun (WGS) entry which is preliminary data.</text>
</comment>
<evidence type="ECO:0000256" key="3">
    <source>
        <dbReference type="ARBA" id="ARBA00022989"/>
    </source>
</evidence>
<dbReference type="Pfam" id="PF00702">
    <property type="entry name" value="Hydrolase"/>
    <property type="match status" value="1"/>
</dbReference>
<feature type="non-terminal residue" evidence="5">
    <location>
        <position position="86"/>
    </location>
</feature>
<evidence type="ECO:0000313" key="6">
    <source>
        <dbReference type="Proteomes" id="UP001297422"/>
    </source>
</evidence>
<dbReference type="GO" id="GO:0008556">
    <property type="term" value="F:P-type potassium transmembrane transporter activity"/>
    <property type="evidence" value="ECO:0007669"/>
    <property type="project" value="InterPro"/>
</dbReference>
<dbReference type="Gene3D" id="3.40.50.1000">
    <property type="entry name" value="HAD superfamily/HAD-like"/>
    <property type="match status" value="1"/>
</dbReference>
<dbReference type="EMBL" id="JAJBNC010000320">
    <property type="protein sequence ID" value="MCB5496048.1"/>
    <property type="molecule type" value="Genomic_DNA"/>
</dbReference>
<reference evidence="5" key="1">
    <citation type="submission" date="2021-10" db="EMBL/GenBank/DDBJ databases">
        <title>Collection of gut derived symbiotic bacterial strains cultured from healthy donors.</title>
        <authorList>
            <person name="Lin H."/>
            <person name="Littmann E."/>
            <person name="Claire K."/>
            <person name="Pamer E."/>
        </authorList>
    </citation>
    <scope>NUCLEOTIDE SEQUENCE</scope>
    <source>
        <strain evidence="5">MSK.23.4</strain>
    </source>
</reference>
<name>A0AAJ1B2M1_MEDGN</name>
<evidence type="ECO:0000313" key="5">
    <source>
        <dbReference type="EMBL" id="MCB5496048.1"/>
    </source>
</evidence>
<evidence type="ECO:0000256" key="2">
    <source>
        <dbReference type="ARBA" id="ARBA00022692"/>
    </source>
</evidence>
<dbReference type="Gene3D" id="3.40.1110.10">
    <property type="entry name" value="Calcium-transporting ATPase, cytoplasmic domain N"/>
    <property type="match status" value="1"/>
</dbReference>
<evidence type="ECO:0000256" key="4">
    <source>
        <dbReference type="ARBA" id="ARBA00023136"/>
    </source>
</evidence>
<accession>A0AAJ1B2M1</accession>
<gene>
    <name evidence="5" type="ORF">LIQ10_20400</name>
</gene>
<dbReference type="Proteomes" id="UP001297422">
    <property type="component" value="Unassembled WGS sequence"/>
</dbReference>
<sequence length="86" mass="9155">ANLGGTPLVVTKNKKVLGVIHLKDIIKQGVKEKFADLRKMGIKTVMITGDNPLTAAAIAAEAGVDDFLAEATPEGKLEMIRELQAK</sequence>
<dbReference type="GO" id="GO:0005524">
    <property type="term" value="F:ATP binding"/>
    <property type="evidence" value="ECO:0007669"/>
    <property type="project" value="UniProtKB-KW"/>
</dbReference>
<dbReference type="SUPFAM" id="SSF56784">
    <property type="entry name" value="HAD-like"/>
    <property type="match status" value="1"/>
</dbReference>
<protein>
    <submittedName>
        <fullName evidence="5">HAD-IC family P-type ATPase</fullName>
    </submittedName>
</protein>
<organism evidence="5 6">
    <name type="scientific">Mediterraneibacter gnavus</name>
    <name type="common">Ruminococcus gnavus</name>
    <dbReference type="NCBI Taxonomy" id="33038"/>
    <lineage>
        <taxon>Bacteria</taxon>
        <taxon>Bacillati</taxon>
        <taxon>Bacillota</taxon>
        <taxon>Clostridia</taxon>
        <taxon>Lachnospirales</taxon>
        <taxon>Lachnospiraceae</taxon>
        <taxon>Mediterraneibacter</taxon>
    </lineage>
</organism>
<dbReference type="NCBIfam" id="TIGR01494">
    <property type="entry name" value="ATPase_P-type"/>
    <property type="match status" value="1"/>
</dbReference>
<comment type="subcellular location">
    <subcellularLocation>
        <location evidence="1">Membrane</location>
    </subcellularLocation>
</comment>